<name>A0A6A6JEI6_WESOR</name>
<evidence type="ECO:0000313" key="3">
    <source>
        <dbReference type="Proteomes" id="UP000800097"/>
    </source>
</evidence>
<organism evidence="2 3">
    <name type="scientific">Westerdykella ornata</name>
    <dbReference type="NCBI Taxonomy" id="318751"/>
    <lineage>
        <taxon>Eukaryota</taxon>
        <taxon>Fungi</taxon>
        <taxon>Dikarya</taxon>
        <taxon>Ascomycota</taxon>
        <taxon>Pezizomycotina</taxon>
        <taxon>Dothideomycetes</taxon>
        <taxon>Pleosporomycetidae</taxon>
        <taxon>Pleosporales</taxon>
        <taxon>Sporormiaceae</taxon>
        <taxon>Westerdykella</taxon>
    </lineage>
</organism>
<gene>
    <name evidence="2" type="ORF">EI97DRAFT_90714</name>
</gene>
<dbReference type="AlphaFoldDB" id="A0A6A6JEI6"/>
<dbReference type="Proteomes" id="UP000800097">
    <property type="component" value="Unassembled WGS sequence"/>
</dbReference>
<proteinExistence type="predicted"/>
<keyword evidence="3" id="KW-1185">Reference proteome</keyword>
<feature type="compositionally biased region" description="Basic and acidic residues" evidence="1">
    <location>
        <begin position="61"/>
        <end position="91"/>
    </location>
</feature>
<protein>
    <submittedName>
        <fullName evidence="2">Uncharacterized protein</fullName>
    </submittedName>
</protein>
<accession>A0A6A6JEI6</accession>
<feature type="region of interest" description="Disordered" evidence="1">
    <location>
        <begin position="54"/>
        <end position="111"/>
    </location>
</feature>
<dbReference type="GeneID" id="54556377"/>
<evidence type="ECO:0000313" key="2">
    <source>
        <dbReference type="EMBL" id="KAF2274832.1"/>
    </source>
</evidence>
<dbReference type="EMBL" id="ML986500">
    <property type="protein sequence ID" value="KAF2274832.1"/>
    <property type="molecule type" value="Genomic_DNA"/>
</dbReference>
<evidence type="ECO:0000256" key="1">
    <source>
        <dbReference type="SAM" id="MobiDB-lite"/>
    </source>
</evidence>
<feature type="compositionally biased region" description="Polar residues" evidence="1">
    <location>
        <begin position="99"/>
        <end position="109"/>
    </location>
</feature>
<dbReference type="RefSeq" id="XP_033652371.1">
    <property type="nucleotide sequence ID" value="XM_033803202.1"/>
</dbReference>
<reference evidence="2" key="1">
    <citation type="journal article" date="2020" name="Stud. Mycol.">
        <title>101 Dothideomycetes genomes: a test case for predicting lifestyles and emergence of pathogens.</title>
        <authorList>
            <person name="Haridas S."/>
            <person name="Albert R."/>
            <person name="Binder M."/>
            <person name="Bloem J."/>
            <person name="Labutti K."/>
            <person name="Salamov A."/>
            <person name="Andreopoulos B."/>
            <person name="Baker S."/>
            <person name="Barry K."/>
            <person name="Bills G."/>
            <person name="Bluhm B."/>
            <person name="Cannon C."/>
            <person name="Castanera R."/>
            <person name="Culley D."/>
            <person name="Daum C."/>
            <person name="Ezra D."/>
            <person name="Gonzalez J."/>
            <person name="Henrissat B."/>
            <person name="Kuo A."/>
            <person name="Liang C."/>
            <person name="Lipzen A."/>
            <person name="Lutzoni F."/>
            <person name="Magnuson J."/>
            <person name="Mondo S."/>
            <person name="Nolan M."/>
            <person name="Ohm R."/>
            <person name="Pangilinan J."/>
            <person name="Park H.-J."/>
            <person name="Ramirez L."/>
            <person name="Alfaro M."/>
            <person name="Sun H."/>
            <person name="Tritt A."/>
            <person name="Yoshinaga Y."/>
            <person name="Zwiers L.-H."/>
            <person name="Turgeon B."/>
            <person name="Goodwin S."/>
            <person name="Spatafora J."/>
            <person name="Crous P."/>
            <person name="Grigoriev I."/>
        </authorList>
    </citation>
    <scope>NUCLEOTIDE SEQUENCE</scope>
    <source>
        <strain evidence="2">CBS 379.55</strain>
    </source>
</reference>
<sequence>MASVRMTTRSDGRRRSGETVVRVCSGIRSVGRQHSTLKDLLHLNRRSLLDLMAGRIKTRGGGHEETKASSKKRDRDGKERKKKKTGDDSQRFGRPSDVSLRQYNGSAVGQDSALARSGRECCTKIKYPTGPLKAEKWRRSCPGGNTKVEDALMAEPHAVPRMESWEKRQWATAHLNKQSQSHGLVVAHTRTRSLSPDFVFAVHSPEQRH</sequence>